<proteinExistence type="predicted"/>
<evidence type="ECO:0000256" key="1">
    <source>
        <dbReference type="SAM" id="MobiDB-lite"/>
    </source>
</evidence>
<gene>
    <name evidence="2" type="ORF">H0H81_000927</name>
</gene>
<evidence type="ECO:0000313" key="2">
    <source>
        <dbReference type="EMBL" id="KAG5638281.1"/>
    </source>
</evidence>
<feature type="region of interest" description="Disordered" evidence="1">
    <location>
        <begin position="51"/>
        <end position="71"/>
    </location>
</feature>
<reference evidence="2" key="1">
    <citation type="submission" date="2021-02" db="EMBL/GenBank/DDBJ databases">
        <authorList>
            <person name="Nieuwenhuis M."/>
            <person name="Van De Peppel L.J.J."/>
        </authorList>
    </citation>
    <scope>NUCLEOTIDE SEQUENCE</scope>
    <source>
        <strain evidence="2">D49</strain>
    </source>
</reference>
<name>A0A9P7K7Z0_9AGAR</name>
<feature type="compositionally biased region" description="Acidic residues" evidence="1">
    <location>
        <begin position="306"/>
        <end position="321"/>
    </location>
</feature>
<dbReference type="SUPFAM" id="SSF49313">
    <property type="entry name" value="Cadherin-like"/>
    <property type="match status" value="1"/>
</dbReference>
<sequence>MSSPGILVHEPNESPLSYPPSMISSTSPMDVTGPDHLAVLDHPRKRCASELEEHRSVKAPKREPQDDIPLIPFGDTTSTVATTPFPAAPIPLPGVSIKSQPASSRPPTPPTFSPHGPFSSLVKGSTPNGFPFPPSASSSVEFAPSLTTTISTMTPTFPGMHGSWSDSVVPTRHHHSLSAGSLSGSILPQTPPVVSNSMVDPFTTAQSPLQAIPSIPTTISPPIGRMSRSGSINGIPAPFSFGFMEATTTSWSNGLGKRKPPPTAPVNWFPAVESQVSGTSLSPASSSASDRPLTSRVSSTAQSSPAEEDDDDDDDDDDDNESIVSKNVHHSGDSPAGPSGTDVPQEYRAEVDRIFFEYLNKICSNLDATDSKGEPIHQTLMAKKMQRLDESPDFRPFKFRIQAFTMAFLEELARCGYPEDKIPMKKIRNYLWRQQYILRFNEDGKKAKSKGNHIWNIEAKKIGEGKWEFRPFHRKLAGAPPPVAYAGLKWTWTPRVWDPQASWQNVPVEYSSPSLPSWLQWKDDVLSGIPPPDAESCRITVIAKFVLDGQEGQLSHTFQLTVAPVSSIEAAVASRSRRPSLAGEPPKRSTSDSVLFQAGQRTKPRPMPTRRASPESPDTRVIRVLQSVAQRVTEEAHTQFVSASPPKASEFQELVKQKQVLEHTVDAYDKAISRSGDNPQQSRLLAVAAQNVVVQAAHTVIADRTVASGGIPHQQSETVAIKSVTVTELSDATQGAIAAAVKQKGKDSTEVDIMVAATSILKSRTAIADPVPVVQPRPHPSVSRLLPKTPSYPLSSVSEYA</sequence>
<feature type="region of interest" description="Disordered" evidence="1">
    <location>
        <begin position="574"/>
        <end position="617"/>
    </location>
</feature>
<comment type="caution">
    <text evidence="2">The sequence shown here is derived from an EMBL/GenBank/DDBJ whole genome shotgun (WGS) entry which is preliminary data.</text>
</comment>
<feature type="region of interest" description="Disordered" evidence="1">
    <location>
        <begin position="96"/>
        <end position="117"/>
    </location>
</feature>
<protein>
    <submittedName>
        <fullName evidence="2">Uncharacterized protein</fullName>
    </submittedName>
</protein>
<feature type="region of interest" description="Disordered" evidence="1">
    <location>
        <begin position="277"/>
        <end position="344"/>
    </location>
</feature>
<dbReference type="GO" id="GO:0016020">
    <property type="term" value="C:membrane"/>
    <property type="evidence" value="ECO:0007669"/>
    <property type="project" value="InterPro"/>
</dbReference>
<keyword evidence="3" id="KW-1185">Reference proteome</keyword>
<dbReference type="GO" id="GO:0005509">
    <property type="term" value="F:calcium ion binding"/>
    <property type="evidence" value="ECO:0007669"/>
    <property type="project" value="InterPro"/>
</dbReference>
<feature type="region of interest" description="Disordered" evidence="1">
    <location>
        <begin position="1"/>
        <end position="37"/>
    </location>
</feature>
<dbReference type="InterPro" id="IPR015919">
    <property type="entry name" value="Cadherin-like_sf"/>
</dbReference>
<accession>A0A9P7K7Z0</accession>
<reference evidence="2" key="2">
    <citation type="submission" date="2021-10" db="EMBL/GenBank/DDBJ databases">
        <title>Phylogenomics reveals ancestral predisposition of the termite-cultivated fungus Termitomyces towards a domesticated lifestyle.</title>
        <authorList>
            <person name="Auxier B."/>
            <person name="Grum-Grzhimaylo A."/>
            <person name="Cardenas M.E."/>
            <person name="Lodge J.D."/>
            <person name="Laessoe T."/>
            <person name="Pedersen O."/>
            <person name="Smith M.E."/>
            <person name="Kuyper T.W."/>
            <person name="Franco-Molano E.A."/>
            <person name="Baroni T.J."/>
            <person name="Aanen D.K."/>
        </authorList>
    </citation>
    <scope>NUCLEOTIDE SEQUENCE</scope>
    <source>
        <strain evidence="2">D49</strain>
    </source>
</reference>
<organism evidence="2 3">
    <name type="scientific">Sphagnurus paluster</name>
    <dbReference type="NCBI Taxonomy" id="117069"/>
    <lineage>
        <taxon>Eukaryota</taxon>
        <taxon>Fungi</taxon>
        <taxon>Dikarya</taxon>
        <taxon>Basidiomycota</taxon>
        <taxon>Agaricomycotina</taxon>
        <taxon>Agaricomycetes</taxon>
        <taxon>Agaricomycetidae</taxon>
        <taxon>Agaricales</taxon>
        <taxon>Tricholomatineae</taxon>
        <taxon>Lyophyllaceae</taxon>
        <taxon>Sphagnurus</taxon>
    </lineage>
</organism>
<feature type="compositionally biased region" description="Basic and acidic residues" evidence="1">
    <location>
        <begin position="51"/>
        <end position="65"/>
    </location>
</feature>
<dbReference type="AlphaFoldDB" id="A0A9P7K7Z0"/>
<dbReference type="OrthoDB" id="5593376at2759"/>
<evidence type="ECO:0000313" key="3">
    <source>
        <dbReference type="Proteomes" id="UP000717328"/>
    </source>
</evidence>
<dbReference type="Proteomes" id="UP000717328">
    <property type="component" value="Unassembled WGS sequence"/>
</dbReference>
<feature type="compositionally biased region" description="Low complexity" evidence="1">
    <location>
        <begin position="277"/>
        <end position="289"/>
    </location>
</feature>
<dbReference type="EMBL" id="JABCKI010005771">
    <property type="protein sequence ID" value="KAG5638281.1"/>
    <property type="molecule type" value="Genomic_DNA"/>
</dbReference>
<feature type="compositionally biased region" description="Polar residues" evidence="1">
    <location>
        <begin position="295"/>
        <end position="305"/>
    </location>
</feature>